<evidence type="ECO:0000313" key="3">
    <source>
        <dbReference type="EMBL" id="SBW11440.1"/>
    </source>
</evidence>
<protein>
    <recommendedName>
        <fullName evidence="4">Lipoprotein</fullName>
    </recommendedName>
</protein>
<reference evidence="3" key="1">
    <citation type="submission" date="2016-04" db="EMBL/GenBank/DDBJ databases">
        <authorList>
            <person name="Evans L.H."/>
            <person name="Alamgir A."/>
            <person name="Owens N."/>
            <person name="Weber N.D."/>
            <person name="Virtaneva K."/>
            <person name="Barbian K."/>
            <person name="Babar A."/>
            <person name="Rosenke K."/>
        </authorList>
    </citation>
    <scope>NUCLEOTIDE SEQUENCE</scope>
    <source>
        <strain evidence="3">86</strain>
    </source>
</reference>
<feature type="region of interest" description="Disordered" evidence="1">
    <location>
        <begin position="24"/>
        <end position="58"/>
    </location>
</feature>
<proteinExistence type="predicted"/>
<gene>
    <name evidence="3" type="ORF">KL86CLO1_13275</name>
</gene>
<dbReference type="EMBL" id="FLUN01000001">
    <property type="protein sequence ID" value="SBW11440.1"/>
    <property type="molecule type" value="Genomic_DNA"/>
</dbReference>
<evidence type="ECO:0008006" key="4">
    <source>
        <dbReference type="Google" id="ProtNLM"/>
    </source>
</evidence>
<keyword evidence="2" id="KW-0732">Signal</keyword>
<evidence type="ECO:0000256" key="1">
    <source>
        <dbReference type="SAM" id="MobiDB-lite"/>
    </source>
</evidence>
<organism evidence="3">
    <name type="scientific">uncultured Eubacteriales bacterium</name>
    <dbReference type="NCBI Taxonomy" id="172733"/>
    <lineage>
        <taxon>Bacteria</taxon>
        <taxon>Bacillati</taxon>
        <taxon>Bacillota</taxon>
        <taxon>Clostridia</taxon>
        <taxon>Eubacteriales</taxon>
        <taxon>environmental samples</taxon>
    </lineage>
</organism>
<feature type="signal peptide" evidence="2">
    <location>
        <begin position="1"/>
        <end position="23"/>
    </location>
</feature>
<feature type="chain" id="PRO_5012510346" description="Lipoprotein" evidence="2">
    <location>
        <begin position="24"/>
        <end position="455"/>
    </location>
</feature>
<dbReference type="PROSITE" id="PS51257">
    <property type="entry name" value="PROKAR_LIPOPROTEIN"/>
    <property type="match status" value="1"/>
</dbReference>
<dbReference type="AlphaFoldDB" id="A0A212KIC0"/>
<accession>A0A212KIC0</accession>
<name>A0A212KIC0_9FIRM</name>
<evidence type="ECO:0000256" key="2">
    <source>
        <dbReference type="SAM" id="SignalP"/>
    </source>
</evidence>
<sequence length="455" mass="50156">MKKDRLALGALLPVLLLAACTPAVEPSPTPGAKTPPLISTTAPPEMSSGPNVATDWSRLTPYEPEQPLYTRRYAEYTDTLVPADDYGPLIPYLGEDRGDIGRLYGLVTREGELVTDPVFTRVWRGGASGGYHDNPPLPYLMLTKGVSSSSRDEWPGPSLWAMAAPDGSWCTEFEYVMEEELAIWGRDQYSSCSEDGLFALDGDALVYLDGTTGGERVRIALGGDQSQAFSTLSMVRWVDGKVLYSHEEVSEDGVFKSRYFRFDPATGRSEELSPARWDELYPQPIPPSQPAEAGTVDGSELHGFLAGGEGWRWYRDGTELVFLREGEERRLKTDVDPAEVMWGQILFLNRGDGGINYMTMDGKMLAQYPVIRMAYDVKGYDWVTGEKCVCLPTDQGYDFYDGMGEKLSSVTAPARSDNVMLAGGLVQVNTSTASTLYTRLGKIVFRYPLAPGEQD</sequence>